<gene>
    <name evidence="1" type="ORF">METZ01_LOCUS151217</name>
</gene>
<reference evidence="1" key="1">
    <citation type="submission" date="2018-05" db="EMBL/GenBank/DDBJ databases">
        <authorList>
            <person name="Lanie J.A."/>
            <person name="Ng W.-L."/>
            <person name="Kazmierczak K.M."/>
            <person name="Andrzejewski T.M."/>
            <person name="Davidsen T.M."/>
            <person name="Wayne K.J."/>
            <person name="Tettelin H."/>
            <person name="Glass J.I."/>
            <person name="Rusch D."/>
            <person name="Podicherti R."/>
            <person name="Tsui H.-C.T."/>
            <person name="Winkler M.E."/>
        </authorList>
    </citation>
    <scope>NUCLEOTIDE SEQUENCE</scope>
</reference>
<dbReference type="InterPro" id="IPR003772">
    <property type="entry name" value="YceD"/>
</dbReference>
<dbReference type="Pfam" id="PF02620">
    <property type="entry name" value="YceD"/>
    <property type="match status" value="1"/>
</dbReference>
<sequence length="158" mass="17930">MKIFRSELDSEFKDRLFEITVGDLPNNGSRFNSDTIQCTLSSKKVRSGFYLTGILSAEQVYDCDRCLEPFSVSGQVRLKLWLISNHDLTTLDEIERVYFPESKDSIELKGVFSELLLLSEPMKILCVDSCEGLCLQCGMNLNHGNCICEYPDEPVEVL</sequence>
<evidence type="ECO:0000313" key="1">
    <source>
        <dbReference type="EMBL" id="SVA98363.1"/>
    </source>
</evidence>
<protein>
    <recommendedName>
        <fullName evidence="2">DUF177 domain-containing protein</fullName>
    </recommendedName>
</protein>
<organism evidence="1">
    <name type="scientific">marine metagenome</name>
    <dbReference type="NCBI Taxonomy" id="408172"/>
    <lineage>
        <taxon>unclassified sequences</taxon>
        <taxon>metagenomes</taxon>
        <taxon>ecological metagenomes</taxon>
    </lineage>
</organism>
<accession>A0A382ABP9</accession>
<evidence type="ECO:0008006" key="2">
    <source>
        <dbReference type="Google" id="ProtNLM"/>
    </source>
</evidence>
<proteinExistence type="predicted"/>
<name>A0A382ABP9_9ZZZZ</name>
<dbReference type="AlphaFoldDB" id="A0A382ABP9"/>
<dbReference type="PANTHER" id="PTHR34374:SF1">
    <property type="entry name" value="LARGE RIBOSOMAL RNA SUBUNIT ACCUMULATION PROTEIN YCED HOMOLOG 1, CHLOROPLASTIC"/>
    <property type="match status" value="1"/>
</dbReference>
<dbReference type="PANTHER" id="PTHR34374">
    <property type="entry name" value="LARGE RIBOSOMAL RNA SUBUNIT ACCUMULATION PROTEIN YCED HOMOLOG 1, CHLOROPLASTIC"/>
    <property type="match status" value="1"/>
</dbReference>
<dbReference type="EMBL" id="UINC01024542">
    <property type="protein sequence ID" value="SVA98363.1"/>
    <property type="molecule type" value="Genomic_DNA"/>
</dbReference>